<gene>
    <name evidence="3" type="ORF">WQ57_14350</name>
</gene>
<dbReference type="PRINTS" id="PR00081">
    <property type="entry name" value="GDHRDH"/>
</dbReference>
<dbReference type="InterPro" id="IPR036291">
    <property type="entry name" value="NAD(P)-bd_dom_sf"/>
</dbReference>
<proteinExistence type="inferred from homology"/>
<dbReference type="Pfam" id="PF13561">
    <property type="entry name" value="adh_short_C2"/>
    <property type="match status" value="1"/>
</dbReference>
<dbReference type="EMBL" id="LAYY01000015">
    <property type="protein sequence ID" value="KKK37380.1"/>
    <property type="molecule type" value="Genomic_DNA"/>
</dbReference>
<dbReference type="GO" id="GO:0016491">
    <property type="term" value="F:oxidoreductase activity"/>
    <property type="evidence" value="ECO:0007669"/>
    <property type="project" value="UniProtKB-KW"/>
</dbReference>
<dbReference type="PRINTS" id="PR00080">
    <property type="entry name" value="SDRFAMILY"/>
</dbReference>
<dbReference type="OrthoDB" id="9803333at2"/>
<reference evidence="3 4" key="1">
    <citation type="submission" date="2015-04" db="EMBL/GenBank/DDBJ databases">
        <title>Taxonomic description and genome sequence of Bacillus campisalis sp. nov., a novel member of the genus Bacillus isolated from solar saltern.</title>
        <authorList>
            <person name="Mathan Kumar R."/>
            <person name="Kaur G."/>
            <person name="Kumar A."/>
            <person name="Singh N.K."/>
            <person name="Kaur N."/>
            <person name="Kumar N."/>
            <person name="Mayilraj S."/>
        </authorList>
    </citation>
    <scope>NUCLEOTIDE SEQUENCE [LARGE SCALE GENOMIC DNA]</scope>
    <source>
        <strain evidence="3 4">SA2-6</strain>
    </source>
</reference>
<dbReference type="FunFam" id="3.40.50.720:FF:000084">
    <property type="entry name" value="Short-chain dehydrogenase reductase"/>
    <property type="match status" value="1"/>
</dbReference>
<dbReference type="Proteomes" id="UP000034166">
    <property type="component" value="Unassembled WGS sequence"/>
</dbReference>
<dbReference type="NCBIfam" id="NF005559">
    <property type="entry name" value="PRK07231.1"/>
    <property type="match status" value="1"/>
</dbReference>
<dbReference type="PANTHER" id="PTHR24321">
    <property type="entry name" value="DEHYDROGENASES, SHORT CHAIN"/>
    <property type="match status" value="1"/>
</dbReference>
<dbReference type="GO" id="GO:0008206">
    <property type="term" value="P:bile acid metabolic process"/>
    <property type="evidence" value="ECO:0007669"/>
    <property type="project" value="UniProtKB-ARBA"/>
</dbReference>
<dbReference type="PANTHER" id="PTHR24321:SF8">
    <property type="entry name" value="ESTRADIOL 17-BETA-DEHYDROGENASE 8-RELATED"/>
    <property type="match status" value="1"/>
</dbReference>
<keyword evidence="2" id="KW-0560">Oxidoreductase</keyword>
<comment type="similarity">
    <text evidence="1">Belongs to the short-chain dehydrogenases/reductases (SDR) family.</text>
</comment>
<dbReference type="AlphaFoldDB" id="A0A0M2SXP4"/>
<dbReference type="InterPro" id="IPR020904">
    <property type="entry name" value="Sc_DH/Rdtase_CS"/>
</dbReference>
<dbReference type="PROSITE" id="PS00061">
    <property type="entry name" value="ADH_SHORT"/>
    <property type="match status" value="1"/>
</dbReference>
<name>A0A0M2SXP4_9BACI</name>
<keyword evidence="4" id="KW-1185">Reference proteome</keyword>
<evidence type="ECO:0000313" key="3">
    <source>
        <dbReference type="EMBL" id="KKK37380.1"/>
    </source>
</evidence>
<dbReference type="CDD" id="cd05233">
    <property type="entry name" value="SDR_c"/>
    <property type="match status" value="1"/>
</dbReference>
<accession>A0A0M2SXP4</accession>
<organism evidence="3 4">
    <name type="scientific">Mesobacillus campisalis</name>
    <dbReference type="NCBI Taxonomy" id="1408103"/>
    <lineage>
        <taxon>Bacteria</taxon>
        <taxon>Bacillati</taxon>
        <taxon>Bacillota</taxon>
        <taxon>Bacilli</taxon>
        <taxon>Bacillales</taxon>
        <taxon>Bacillaceae</taxon>
        <taxon>Mesobacillus</taxon>
    </lineage>
</organism>
<evidence type="ECO:0000313" key="4">
    <source>
        <dbReference type="Proteomes" id="UP000034166"/>
    </source>
</evidence>
<evidence type="ECO:0000256" key="2">
    <source>
        <dbReference type="ARBA" id="ARBA00023002"/>
    </source>
</evidence>
<dbReference type="Gene3D" id="3.40.50.720">
    <property type="entry name" value="NAD(P)-binding Rossmann-like Domain"/>
    <property type="match status" value="1"/>
</dbReference>
<dbReference type="RefSeq" id="WP_046524473.1">
    <property type="nucleotide sequence ID" value="NZ_LAYY01000015.1"/>
</dbReference>
<evidence type="ECO:0000256" key="1">
    <source>
        <dbReference type="ARBA" id="ARBA00006484"/>
    </source>
</evidence>
<sequence length="247" mass="26449">MRLNDKVAIITGGGGGIGRATAIRFAQEGARLVIADYSEENGIQTVNIVREMDGEAEFIRTNMTKPEDVQKMIKKAVDTFGKVDILFNNAGVKSGEKKIPDVSVEEWQEVFDVNTTGVFLGLKYAIPEMTAGGSIINTASIAGIKGQKLVAAYSASKSSVIALTKTAATEFGKKNIRVNAIAPGIIDTDMVSDWKKTKKWPVLSTANALNRIGHPEEIANLVLFLASDESTFITGETIVIDGGTLNL</sequence>
<dbReference type="SUPFAM" id="SSF51735">
    <property type="entry name" value="NAD(P)-binding Rossmann-fold domains"/>
    <property type="match status" value="1"/>
</dbReference>
<dbReference type="PATRIC" id="fig|1408103.3.peg.3229"/>
<dbReference type="InterPro" id="IPR002347">
    <property type="entry name" value="SDR_fam"/>
</dbReference>
<protein>
    <submittedName>
        <fullName evidence="3">Short-chain dehydrogenase</fullName>
    </submittedName>
</protein>
<comment type="caution">
    <text evidence="3">The sequence shown here is derived from an EMBL/GenBank/DDBJ whole genome shotgun (WGS) entry which is preliminary data.</text>
</comment>